<keyword evidence="5 18" id="KW-0396">Initiation factor</keyword>
<evidence type="ECO:0000256" key="10">
    <source>
        <dbReference type="ARBA" id="ARBA00044356"/>
    </source>
</evidence>
<dbReference type="Gene3D" id="3.40.50.10470">
    <property type="entry name" value="Translation initiation factor eif-2b, domain 2"/>
    <property type="match status" value="1"/>
</dbReference>
<feature type="domain" description="Tyrosine-protein phosphatase" evidence="15">
    <location>
        <begin position="859"/>
        <end position="1002"/>
    </location>
</feature>
<dbReference type="SUPFAM" id="SSF52799">
    <property type="entry name" value="(Phosphotyrosine protein) phosphatases II"/>
    <property type="match status" value="1"/>
</dbReference>
<keyword evidence="6" id="KW-0378">Hydrolase</keyword>
<evidence type="ECO:0000256" key="4">
    <source>
        <dbReference type="ARBA" id="ARBA00022490"/>
    </source>
</evidence>
<accession>A0A2P6V888</accession>
<dbReference type="Gene3D" id="3.40.250.10">
    <property type="entry name" value="Rhodanese-like domain"/>
    <property type="match status" value="1"/>
</dbReference>
<feature type="region of interest" description="Disordered" evidence="13">
    <location>
        <begin position="42"/>
        <end position="323"/>
    </location>
</feature>
<dbReference type="SMART" id="SM00195">
    <property type="entry name" value="DSPc"/>
    <property type="match status" value="1"/>
</dbReference>
<feature type="compositionally biased region" description="Low complexity" evidence="13">
    <location>
        <begin position="171"/>
        <end position="205"/>
    </location>
</feature>
<dbReference type="SUPFAM" id="SSF49879">
    <property type="entry name" value="SMAD/FHA domain"/>
    <property type="match status" value="1"/>
</dbReference>
<dbReference type="PROSITE" id="PS50006">
    <property type="entry name" value="FHA_DOMAIN"/>
    <property type="match status" value="1"/>
</dbReference>
<dbReference type="InterPro" id="IPR037171">
    <property type="entry name" value="NagB/RpiA_transferase-like"/>
</dbReference>
<reference evidence="18 19" key="1">
    <citation type="journal article" date="2018" name="Plant J.">
        <title>Genome sequences of Chlorella sorokiniana UTEX 1602 and Micractinium conductrix SAG 241.80: implications to maltose excretion by a green alga.</title>
        <authorList>
            <person name="Arriola M.B."/>
            <person name="Velmurugan N."/>
            <person name="Zhang Y."/>
            <person name="Plunkett M.H."/>
            <person name="Hondzo H."/>
            <person name="Barney B.M."/>
        </authorList>
    </citation>
    <scope>NUCLEOTIDE SEQUENCE [LARGE SCALE GENOMIC DNA]</scope>
    <source>
        <strain evidence="18 19">SAG 241.80</strain>
    </source>
</reference>
<evidence type="ECO:0000259" key="15">
    <source>
        <dbReference type="PROSITE" id="PS50054"/>
    </source>
</evidence>
<dbReference type="SUPFAM" id="SSF52821">
    <property type="entry name" value="Rhodanese/Cell cycle control phosphatase"/>
    <property type="match status" value="1"/>
</dbReference>
<feature type="compositionally biased region" description="Low complexity" evidence="13">
    <location>
        <begin position="1135"/>
        <end position="1145"/>
    </location>
</feature>
<feature type="domain" description="Tyrosine specific protein phosphatases" evidence="16">
    <location>
        <begin position="922"/>
        <end position="991"/>
    </location>
</feature>
<dbReference type="PROSITE" id="PS50054">
    <property type="entry name" value="TYR_PHOSPHATASE_DUAL"/>
    <property type="match status" value="1"/>
</dbReference>
<feature type="compositionally biased region" description="Basic residues" evidence="13">
    <location>
        <begin position="1085"/>
        <end position="1103"/>
    </location>
</feature>
<dbReference type="GO" id="GO:0005829">
    <property type="term" value="C:cytosol"/>
    <property type="evidence" value="ECO:0007669"/>
    <property type="project" value="UniProtKB-SubCell"/>
</dbReference>
<dbReference type="CDD" id="cd14498">
    <property type="entry name" value="DSP"/>
    <property type="match status" value="1"/>
</dbReference>
<dbReference type="InterPro" id="IPR000340">
    <property type="entry name" value="Dual-sp_phosphatase_cat-dom"/>
</dbReference>
<dbReference type="GO" id="GO:0004725">
    <property type="term" value="F:protein tyrosine phosphatase activity"/>
    <property type="evidence" value="ECO:0007669"/>
    <property type="project" value="UniProtKB-EC"/>
</dbReference>
<dbReference type="PROSITE" id="PS00383">
    <property type="entry name" value="TYR_PHOSPHATASE_1"/>
    <property type="match status" value="1"/>
</dbReference>
<feature type="region of interest" description="Disordered" evidence="13">
    <location>
        <begin position="1039"/>
        <end position="1156"/>
    </location>
</feature>
<dbReference type="EC" id="3.1.3.48" evidence="3"/>
<dbReference type="Proteomes" id="UP000239649">
    <property type="component" value="Unassembled WGS sequence"/>
</dbReference>
<feature type="compositionally biased region" description="Basic and acidic residues" evidence="13">
    <location>
        <begin position="1104"/>
        <end position="1117"/>
    </location>
</feature>
<dbReference type="SUPFAM" id="SSF100950">
    <property type="entry name" value="NagB/RpiA/CoA transferase-like"/>
    <property type="match status" value="1"/>
</dbReference>
<dbReference type="PANTHER" id="PTHR10233:SF14">
    <property type="entry name" value="TRANSLATION INITIATION FACTOR EIF-2B SUBUNIT DELTA"/>
    <property type="match status" value="1"/>
</dbReference>
<comment type="caution">
    <text evidence="18">The sequence shown here is derived from an EMBL/GenBank/DDBJ whole genome shotgun (WGS) entry which is preliminary data.</text>
</comment>
<dbReference type="Pfam" id="PF00498">
    <property type="entry name" value="FHA"/>
    <property type="match status" value="1"/>
</dbReference>
<dbReference type="Pfam" id="PF00581">
    <property type="entry name" value="Rhodanese"/>
    <property type="match status" value="1"/>
</dbReference>
<keyword evidence="7" id="KW-0904">Protein phosphatase</keyword>
<dbReference type="STRING" id="554055.A0A2P6V888"/>
<keyword evidence="8" id="KW-0648">Protein biosynthesis</keyword>
<dbReference type="InterPro" id="IPR001763">
    <property type="entry name" value="Rhodanese-like_dom"/>
</dbReference>
<evidence type="ECO:0000256" key="6">
    <source>
        <dbReference type="ARBA" id="ARBA00022801"/>
    </source>
</evidence>
<feature type="compositionally biased region" description="Basic and acidic residues" evidence="13">
    <location>
        <begin position="216"/>
        <end position="232"/>
    </location>
</feature>
<feature type="domain" description="FHA" evidence="14">
    <location>
        <begin position="1187"/>
        <end position="1237"/>
    </location>
</feature>
<dbReference type="Gene3D" id="3.90.190.10">
    <property type="entry name" value="Protein tyrosine phosphatase superfamily"/>
    <property type="match status" value="1"/>
</dbReference>
<dbReference type="GO" id="GO:0003743">
    <property type="term" value="F:translation initiation factor activity"/>
    <property type="evidence" value="ECO:0007669"/>
    <property type="project" value="UniProtKB-KW"/>
</dbReference>
<dbReference type="InterPro" id="IPR008984">
    <property type="entry name" value="SMAD_FHA_dom_sf"/>
</dbReference>
<feature type="region of interest" description="Disordered" evidence="13">
    <location>
        <begin position="1"/>
        <end position="29"/>
    </location>
</feature>
<dbReference type="SMART" id="SM00240">
    <property type="entry name" value="FHA"/>
    <property type="match status" value="1"/>
</dbReference>
<dbReference type="PROSITE" id="PS50056">
    <property type="entry name" value="TYR_PHOSPHATASE_2"/>
    <property type="match status" value="1"/>
</dbReference>
<evidence type="ECO:0000313" key="18">
    <source>
        <dbReference type="EMBL" id="PSC70293.1"/>
    </source>
</evidence>
<dbReference type="OrthoDB" id="10254737at2759"/>
<evidence type="ECO:0000256" key="2">
    <source>
        <dbReference type="ARBA" id="ARBA00007251"/>
    </source>
</evidence>
<dbReference type="InterPro" id="IPR036873">
    <property type="entry name" value="Rhodanese-like_dom_sf"/>
</dbReference>
<proteinExistence type="inferred from homology"/>
<feature type="compositionally biased region" description="Polar residues" evidence="13">
    <location>
        <begin position="260"/>
        <end position="282"/>
    </location>
</feature>
<evidence type="ECO:0000259" key="14">
    <source>
        <dbReference type="PROSITE" id="PS50006"/>
    </source>
</evidence>
<feature type="compositionally biased region" description="Low complexity" evidence="13">
    <location>
        <begin position="295"/>
        <end position="318"/>
    </location>
</feature>
<dbReference type="InterPro" id="IPR000387">
    <property type="entry name" value="Tyr_Pase_dom"/>
</dbReference>
<dbReference type="InterPro" id="IPR029021">
    <property type="entry name" value="Prot-tyrosine_phosphatase-like"/>
</dbReference>
<dbReference type="InterPro" id="IPR000649">
    <property type="entry name" value="IF-2B-related"/>
</dbReference>
<dbReference type="InterPro" id="IPR016130">
    <property type="entry name" value="Tyr_Pase_AS"/>
</dbReference>
<dbReference type="EMBL" id="LHPF02000021">
    <property type="protein sequence ID" value="PSC70293.1"/>
    <property type="molecule type" value="Genomic_DNA"/>
</dbReference>
<evidence type="ECO:0000256" key="3">
    <source>
        <dbReference type="ARBA" id="ARBA00013064"/>
    </source>
</evidence>
<keyword evidence="19" id="KW-1185">Reference proteome</keyword>
<dbReference type="Pfam" id="PF01008">
    <property type="entry name" value="IF-2B"/>
    <property type="match status" value="1"/>
</dbReference>
<dbReference type="PROSITE" id="PS50206">
    <property type="entry name" value="RHODANESE_3"/>
    <property type="match status" value="1"/>
</dbReference>
<evidence type="ECO:0000256" key="8">
    <source>
        <dbReference type="ARBA" id="ARBA00022917"/>
    </source>
</evidence>
<dbReference type="InterPro" id="IPR042529">
    <property type="entry name" value="IF_2B-like_C"/>
</dbReference>
<evidence type="ECO:0000256" key="11">
    <source>
        <dbReference type="ARBA" id="ARBA00046432"/>
    </source>
</evidence>
<dbReference type="Pfam" id="PF00782">
    <property type="entry name" value="DSPc"/>
    <property type="match status" value="1"/>
</dbReference>
<feature type="region of interest" description="Disordered" evidence="13">
    <location>
        <begin position="616"/>
        <end position="649"/>
    </location>
</feature>
<feature type="compositionally biased region" description="Basic and acidic residues" evidence="13">
    <location>
        <begin position="1070"/>
        <end position="1084"/>
    </location>
</feature>
<name>A0A2P6V888_9CHLO</name>
<feature type="compositionally biased region" description="Gly residues" evidence="13">
    <location>
        <begin position="245"/>
        <end position="256"/>
    </location>
</feature>
<evidence type="ECO:0000256" key="7">
    <source>
        <dbReference type="ARBA" id="ARBA00022912"/>
    </source>
</evidence>
<comment type="subcellular location">
    <subcellularLocation>
        <location evidence="1">Cytoplasm</location>
        <location evidence="1">Cytosol</location>
    </subcellularLocation>
</comment>
<keyword evidence="4" id="KW-0963">Cytoplasm</keyword>
<dbReference type="AlphaFoldDB" id="A0A2P6V888"/>
<evidence type="ECO:0000256" key="1">
    <source>
        <dbReference type="ARBA" id="ARBA00004514"/>
    </source>
</evidence>
<sequence length="1271" mass="134353">MQKKQPDSKSPPVKVVGFRVEGATPSPRETSLADAAAAVGTVTGSPSPVIIPPAFAGQSRGGEATPSVHVRGGAATPGSVTSGPYPRQDDGLGSGPLPPIRTDVMGPAGLDPDSFAKDRTPTKAHAVMSPQGRALPLTPVGTSAPADLGGQFAEAASADSPRVMQPAIPEGAPSPAGTGGKPTPAKPKQAAATASKAAAAAAAAAAGGGGGGPPGEAKKPLKEMSKAERRALQEAQRAAKAAAKAGGGGGGQGGQGSAATPSGKQLQKQGSGSNLVRQGRQSSDVKEAAKGAAGGDASARGGKPGAPAAKGGPAMQKAEAGPPPAKLTAMFAHLPAPRGVTLQSVAAQKGPPVPLSAVKLGLRYADGSLRGGNARCIAMLQTFVQCIQEFKAPPGREFAKEFSPALNNIINFLVACRPLSISMGNAIKCFKSVLEKMKLQPPPSEQAAKDLLIERIQDYLEQKVRFADRMLVKHAIDKIQDGDTILTYAYSSVVAATLLAAHNAGKRFDVVVVDSRPLFEGRRMLTALLAGGLTCEYCHLNGLSYEISQVDKVFLGAASVLSNGTVLSRVGTAAVATMAAAHRVPVLVCCETYKFHERVQLDAITHNELLDPSLLATVPDRPDVPPMEGWREAAGGKPGGSGGTAQQQQHPQRLVHLLNLAYDLTPADVVNVVISEMGAVPPTSVAVILRESEVLTWFHRRGVASRLDTVESSEPLRTSGTMLEAKAVPADALFRVFTACAADPRPLVIDVRGDKKKWDRGHVAGAYCIRVPSNGAALLDFSKNECEVKWGQDCWWGKDVYAYGDAGLKRDHPVLAFLAKDGHAKSVSYFREGLEAFQKAYPFLVTSSQRASAATTRRYPSQLDTFLYLGDWSHAEAIERHAELGIKAVVTIHNNPGNLKLPPGKYSRLAIELADVDSADISSHLRPAYDFIEECRAAKKAVLVHCGAGVSRSATLCIAWLMRKNRWSAQKALEFARERRSAVAPNDGFWRTLCALEAQLGIAERSDADQFTGFHGADAKPAAEEPAGAVRVTFVPAGATSAPAGSKSEKVAPPAAPPAAPAAAPAANGRARDGEEGRRGERSRSRERRRSRSRSRDRRRRSRSRDGRRSRSRDCRRSRSRDRQRRDEQGPPPAAQQQLQEHAQQQPPPQEERVDVETTPGVVLEVVREGQHLGHLVLEMQRVSQEGTFGRHPSCDVLLEHLSISRAHAQLTANGAGGLFVTDLGSAHGTNVDGVWIKPKTAKPLKVGSVLKFGASTRELRVKKLPQALRK</sequence>
<feature type="domain" description="Rhodanese" evidence="17">
    <location>
        <begin position="742"/>
        <end position="846"/>
    </location>
</feature>
<evidence type="ECO:0000259" key="16">
    <source>
        <dbReference type="PROSITE" id="PS50056"/>
    </source>
</evidence>
<evidence type="ECO:0000256" key="12">
    <source>
        <dbReference type="RuleBase" id="RU003814"/>
    </source>
</evidence>
<evidence type="ECO:0000313" key="19">
    <source>
        <dbReference type="Proteomes" id="UP000239649"/>
    </source>
</evidence>
<evidence type="ECO:0000256" key="5">
    <source>
        <dbReference type="ARBA" id="ARBA00022540"/>
    </source>
</evidence>
<feature type="compositionally biased region" description="Low complexity" evidence="13">
    <location>
        <begin position="233"/>
        <end position="244"/>
    </location>
</feature>
<evidence type="ECO:0000256" key="13">
    <source>
        <dbReference type="SAM" id="MobiDB-lite"/>
    </source>
</evidence>
<gene>
    <name evidence="18" type="ORF">C2E20_6278</name>
</gene>
<dbReference type="InterPro" id="IPR000253">
    <property type="entry name" value="FHA_dom"/>
</dbReference>
<comment type="similarity">
    <text evidence="2 12">Belongs to the eIF-2B alpha/beta/delta subunits family.</text>
</comment>
<dbReference type="Gene3D" id="2.60.200.20">
    <property type="match status" value="1"/>
</dbReference>
<organism evidence="18 19">
    <name type="scientific">Micractinium conductrix</name>
    <dbReference type="NCBI Taxonomy" id="554055"/>
    <lineage>
        <taxon>Eukaryota</taxon>
        <taxon>Viridiplantae</taxon>
        <taxon>Chlorophyta</taxon>
        <taxon>core chlorophytes</taxon>
        <taxon>Trebouxiophyceae</taxon>
        <taxon>Chlorellales</taxon>
        <taxon>Chlorellaceae</taxon>
        <taxon>Chlorella clade</taxon>
        <taxon>Micractinium</taxon>
    </lineage>
</organism>
<evidence type="ECO:0000256" key="9">
    <source>
        <dbReference type="ARBA" id="ARBA00044147"/>
    </source>
</evidence>
<protein>
    <recommendedName>
        <fullName evidence="9">Translation initiation factor eIF2B subunit delta</fullName>
        <ecNumber evidence="3">3.1.3.48</ecNumber>
    </recommendedName>
    <alternativeName>
        <fullName evidence="10">eIF2B GDP-GTP exchange factor subunit delta</fullName>
    </alternativeName>
</protein>
<dbReference type="InterPro" id="IPR020422">
    <property type="entry name" value="TYR_PHOSPHATASE_DUAL_dom"/>
</dbReference>
<comment type="subunit">
    <text evidence="11">Component of the translation initiation factor 2B (eIF2B) complex which is a heterodecamer of two sets of five different subunits: alpha, beta, gamma, delta and epsilon. Subunits alpha, beta and delta comprise a regulatory subcomplex and subunits epsilon and gamma comprise a catalytic subcomplex. Within the complex, the hexameric regulatory complex resides at the center, with the two heterodimeric catalytic subcomplexes bound on opposite sides.</text>
</comment>
<evidence type="ECO:0000259" key="17">
    <source>
        <dbReference type="PROSITE" id="PS50206"/>
    </source>
</evidence>
<dbReference type="PANTHER" id="PTHR10233">
    <property type="entry name" value="TRANSLATION INITIATION FACTOR EIF-2B"/>
    <property type="match status" value="1"/>
</dbReference>